<organismHost>
    <name type="scientific">Cafeteria roenbergensis</name>
    <name type="common">Marine flagellate</name>
    <dbReference type="NCBI Taxonomy" id="33653"/>
</organismHost>
<accession>E3T587</accession>
<dbReference type="GO" id="GO:0003677">
    <property type="term" value="F:DNA binding"/>
    <property type="evidence" value="ECO:0007669"/>
    <property type="project" value="InterPro"/>
</dbReference>
<dbReference type="InterPro" id="IPR050615">
    <property type="entry name" value="ATP-dep_DNA_Helicase"/>
</dbReference>
<dbReference type="SMART" id="SM00487">
    <property type="entry name" value="DEXDc"/>
    <property type="match status" value="1"/>
</dbReference>
<dbReference type="Pfam" id="PF04851">
    <property type="entry name" value="ResIII"/>
    <property type="match status" value="1"/>
</dbReference>
<dbReference type="Gene3D" id="3.40.50.300">
    <property type="entry name" value="P-loop containing nucleotide triphosphate hydrolases"/>
    <property type="match status" value="2"/>
</dbReference>
<sequence>MMNINGYYIKKTKENLENIVKIKKDLTVTPYGPPQFMKDNKPFTVFIENEKEIIIPRYFAQTHLNIPMKFKSINNTDVPINFIGKLRDLQEKIMEGVCNKIKQTKGGMISLPCGFGKTVCSLYLASKLKKKTLVIVHKSFLMNQWKERIEQFIGCKVGHIQQDKVEIEGCDIVIGMLQSISKSKYTAELFKNFGLVIFDEAHHAPSRYFSKALPIISTEYMVALSATPKRSDKLEKIIEWYFGPILYKIEDTRDIKVLVKIYNYHSTNNNFKEAMLPYGVDVNLPKTINRITKLNKRNNFIVGLIKELTMEEGRKILVLSDRINHLESIKEILDKEKIINNDFYIGRMKQAKLDEASKKQIILGSYAMASEALDIPELNTLIMVTSRRNIEQSVGRILRKPDDKIQPIIIDINDKLGCFQRQGEFRKRYYLKKGYQVLNFDMKNNKIISEKEENLNNINKISYNQHKIDLDEIDFID</sequence>
<evidence type="ECO:0000256" key="3">
    <source>
        <dbReference type="ARBA" id="ARBA00022806"/>
    </source>
</evidence>
<organism evidence="6 7">
    <name type="scientific">Cafeteria roenbergensis virus (strain BV-PW1)</name>
    <name type="common">CroV</name>
    <dbReference type="NCBI Taxonomy" id="693272"/>
    <lineage>
        <taxon>Viruses</taxon>
        <taxon>Varidnaviria</taxon>
        <taxon>Bamfordvirae</taxon>
        <taxon>Nucleocytoviricota</taxon>
        <taxon>Megaviricetes</taxon>
        <taxon>Imitervirales</taxon>
        <taxon>Mimiviridae</taxon>
        <taxon>Aliimimivirinae</taxon>
        <taxon>Rheavirus</taxon>
        <taxon>Rheavirus sinusmexicani</taxon>
    </lineage>
</organism>
<dbReference type="CDD" id="cd17926">
    <property type="entry name" value="DEXHc_RE"/>
    <property type="match status" value="1"/>
</dbReference>
<dbReference type="SUPFAM" id="SSF52540">
    <property type="entry name" value="P-loop containing nucleoside triphosphate hydrolases"/>
    <property type="match status" value="2"/>
</dbReference>
<keyword evidence="7" id="KW-1185">Reference proteome</keyword>
<dbReference type="GeneID" id="9887719"/>
<dbReference type="InterPro" id="IPR014001">
    <property type="entry name" value="Helicase_ATP-bd"/>
</dbReference>
<dbReference type="GO" id="GO:0005524">
    <property type="term" value="F:ATP binding"/>
    <property type="evidence" value="ECO:0007669"/>
    <property type="project" value="UniProtKB-KW"/>
</dbReference>
<keyword evidence="3 6" id="KW-0347">Helicase</keyword>
<evidence type="ECO:0000256" key="1">
    <source>
        <dbReference type="ARBA" id="ARBA00022741"/>
    </source>
</evidence>
<dbReference type="Pfam" id="PF00271">
    <property type="entry name" value="Helicase_C"/>
    <property type="match status" value="1"/>
</dbReference>
<dbReference type="RefSeq" id="YP_003969949.1">
    <property type="nucleotide sequence ID" value="NC_014637.1"/>
</dbReference>
<dbReference type="PANTHER" id="PTHR11274">
    <property type="entry name" value="RAD25/XP-B DNA REPAIR HELICASE"/>
    <property type="match status" value="1"/>
</dbReference>
<dbReference type="Proteomes" id="UP000029781">
    <property type="component" value="Segment"/>
</dbReference>
<evidence type="ECO:0000313" key="7">
    <source>
        <dbReference type="Proteomes" id="UP000029781"/>
    </source>
</evidence>
<dbReference type="KEGG" id="vg:9887719"/>
<dbReference type="OrthoDB" id="4131at10239"/>
<dbReference type="GO" id="GO:0016787">
    <property type="term" value="F:hydrolase activity"/>
    <property type="evidence" value="ECO:0007669"/>
    <property type="project" value="UniProtKB-KW"/>
</dbReference>
<keyword evidence="2" id="KW-0378">Hydrolase</keyword>
<dbReference type="EMBL" id="GU244497">
    <property type="protein sequence ID" value="ADO67350.1"/>
    <property type="molecule type" value="Genomic_DNA"/>
</dbReference>
<evidence type="ECO:0000313" key="6">
    <source>
        <dbReference type="EMBL" id="ADO67350.1"/>
    </source>
</evidence>
<protein>
    <submittedName>
        <fullName evidence="6">Putative VV A18-like helicase</fullName>
    </submittedName>
</protein>
<keyword evidence="4" id="KW-0067">ATP-binding</keyword>
<evidence type="ECO:0000259" key="5">
    <source>
        <dbReference type="PROSITE" id="PS51192"/>
    </source>
</evidence>
<reference evidence="6 7" key="1">
    <citation type="journal article" date="2010" name="Proc. Natl. Acad. Sci. U.S.A.">
        <title>Giant virus with a remarkable complement of genes infects marine zooplankton.</title>
        <authorList>
            <person name="Fischer M.G."/>
            <person name="Allen M.J."/>
            <person name="Wilson W.H."/>
            <person name="Suttle C.A."/>
        </authorList>
    </citation>
    <scope>NUCLEOTIDE SEQUENCE [LARGE SCALE GENOMIC DNA]</scope>
    <source>
        <strain evidence="6 7">BV-PW1</strain>
    </source>
</reference>
<gene>
    <name evidence="6" type="ORF">crov316</name>
</gene>
<dbReference type="PANTHER" id="PTHR11274:SF0">
    <property type="entry name" value="GENERAL TRANSCRIPTION AND DNA REPAIR FACTOR IIH HELICASE SUBUNIT XPB"/>
    <property type="match status" value="1"/>
</dbReference>
<dbReference type="InterPro" id="IPR027417">
    <property type="entry name" value="P-loop_NTPase"/>
</dbReference>
<dbReference type="InterPro" id="IPR001650">
    <property type="entry name" value="Helicase_C-like"/>
</dbReference>
<dbReference type="InterPro" id="IPR006935">
    <property type="entry name" value="Helicase/UvrB_N"/>
</dbReference>
<feature type="domain" description="Helicase ATP-binding" evidence="5">
    <location>
        <begin position="98"/>
        <end position="246"/>
    </location>
</feature>
<dbReference type="GO" id="GO:0004386">
    <property type="term" value="F:helicase activity"/>
    <property type="evidence" value="ECO:0007669"/>
    <property type="project" value="UniProtKB-KW"/>
</dbReference>
<evidence type="ECO:0000256" key="2">
    <source>
        <dbReference type="ARBA" id="ARBA00022801"/>
    </source>
</evidence>
<dbReference type="PROSITE" id="PS51192">
    <property type="entry name" value="HELICASE_ATP_BIND_1"/>
    <property type="match status" value="1"/>
</dbReference>
<name>E3T587_CROVB</name>
<keyword evidence="1" id="KW-0547">Nucleotide-binding</keyword>
<evidence type="ECO:0000256" key="4">
    <source>
        <dbReference type="ARBA" id="ARBA00022840"/>
    </source>
</evidence>
<proteinExistence type="predicted"/>